<dbReference type="PANTHER" id="PTHR43476">
    <property type="entry name" value="3-(3-HYDROXY-PHENYL)PROPIONATE/3-HYDROXYCINNAMIC ACID HYDROXYLASE"/>
    <property type="match status" value="1"/>
</dbReference>
<dbReference type="PANTHER" id="PTHR43476:SF5">
    <property type="entry name" value="FAD-DEPENDENT MONOOXYGENASE"/>
    <property type="match status" value="1"/>
</dbReference>
<keyword evidence="3" id="KW-0503">Monooxygenase</keyword>
<evidence type="ECO:0000256" key="1">
    <source>
        <dbReference type="ARBA" id="ARBA00023002"/>
    </source>
</evidence>
<dbReference type="EMBL" id="MASI01000008">
    <property type="protein sequence ID" value="ODA66348.1"/>
    <property type="molecule type" value="Genomic_DNA"/>
</dbReference>
<name>A0A1E2RW86_9HYPH</name>
<dbReference type="NCBIfam" id="NF004833">
    <property type="entry name" value="PRK06185.1-1"/>
    <property type="match status" value="1"/>
</dbReference>
<dbReference type="GO" id="GO:0071949">
    <property type="term" value="F:FAD binding"/>
    <property type="evidence" value="ECO:0007669"/>
    <property type="project" value="InterPro"/>
</dbReference>
<evidence type="ECO:0000259" key="2">
    <source>
        <dbReference type="Pfam" id="PF01494"/>
    </source>
</evidence>
<evidence type="ECO:0000313" key="4">
    <source>
        <dbReference type="Proteomes" id="UP000095087"/>
    </source>
</evidence>
<keyword evidence="4" id="KW-1185">Reference proteome</keyword>
<proteinExistence type="predicted"/>
<accession>A0A1E2RW86</accession>
<dbReference type="Pfam" id="PF01494">
    <property type="entry name" value="FAD_binding_3"/>
    <property type="match status" value="1"/>
</dbReference>
<dbReference type="AlphaFoldDB" id="A0A1E2RW86"/>
<dbReference type="OrthoDB" id="9791689at2"/>
<dbReference type="NCBIfam" id="NF004834">
    <property type="entry name" value="PRK06185.1-3"/>
    <property type="match status" value="1"/>
</dbReference>
<dbReference type="Proteomes" id="UP000095087">
    <property type="component" value="Unassembled WGS sequence"/>
</dbReference>
<feature type="domain" description="FAD-binding" evidence="2">
    <location>
        <begin position="8"/>
        <end position="341"/>
    </location>
</feature>
<gene>
    <name evidence="3" type="ORF">A7A08_02746</name>
</gene>
<sequence>MANEKLNTRCCVVGGGPAGMMLGYLLARAGVDVIVLEKHADFLRDFRGDTIHPSTMQCLYELGLLEAFLKRPHQEVREVGADISGKRYEIADFSHLPVHKRCIAFMPQWHFLDFLAEEARTLPNFKLRMETEVTDLLWDGHRIAGVRARHGDGRLDIRADLVVGCDGRHSTVRAKAGLQVSDQGAPMDVLWMRIPKATETEGGTLGYIGADGFLVMLDRGDYWQCAFVIAKDGFDAVKEQGIESFRDRLVRINPAIAENVKALVSFDDVKLLTVTVDRVQRWYRPGLLCIGDCAHAMSPIGGVGINLAIQDAVAAANILAEPLRDGPAAVGLLDDVQQRRQWPAKMTQGLQIFLQNKFIKPLLASRTAPKAPLAVKLLNWFPPLRRIPARIIGMGFRPEHIRCREVLTPPGKKS</sequence>
<protein>
    <submittedName>
        <fullName evidence="3">Pentachlorophenol 4-monooxygenase</fullName>
        <ecNumber evidence="3">1.14.13.50</ecNumber>
    </submittedName>
</protein>
<dbReference type="InterPro" id="IPR050631">
    <property type="entry name" value="PheA/TfdB_FAD_monoxygenase"/>
</dbReference>
<dbReference type="RefSeq" id="WP_069095914.1">
    <property type="nucleotide sequence ID" value="NZ_MASI01000008.1"/>
</dbReference>
<evidence type="ECO:0000313" key="3">
    <source>
        <dbReference type="EMBL" id="ODA66348.1"/>
    </source>
</evidence>
<dbReference type="GO" id="GO:0018677">
    <property type="term" value="F:pentachlorophenol monooxygenase activity"/>
    <property type="evidence" value="ECO:0007669"/>
    <property type="project" value="UniProtKB-EC"/>
</dbReference>
<dbReference type="InterPro" id="IPR002938">
    <property type="entry name" value="FAD-bd"/>
</dbReference>
<reference evidence="3 4" key="1">
    <citation type="submission" date="2016-07" db="EMBL/GenBank/DDBJ databases">
        <title>Draft genome sequence of Methyloligella halotolerans C2T (VKM B-2706T=CCUG 61687T=DSM 25045T), a halotolerant polyhydroxybutyrate accumulating methylotroph.</title>
        <authorList>
            <person name="Vasilenko O.V."/>
            <person name="Doronina N.V."/>
            <person name="Poroshina M.N."/>
            <person name="Tarlachkov S.V."/>
            <person name="Trotsenko Y.A."/>
        </authorList>
    </citation>
    <scope>NUCLEOTIDE SEQUENCE [LARGE SCALE GENOMIC DNA]</scope>
    <source>
        <strain evidence="3 4">VKM B-2706</strain>
    </source>
</reference>
<keyword evidence="1 3" id="KW-0560">Oxidoreductase</keyword>
<dbReference type="SUPFAM" id="SSF51905">
    <property type="entry name" value="FAD/NAD(P)-binding domain"/>
    <property type="match status" value="1"/>
</dbReference>
<organism evidence="3 4">
    <name type="scientific">Methyloligella halotolerans</name>
    <dbReference type="NCBI Taxonomy" id="1177755"/>
    <lineage>
        <taxon>Bacteria</taxon>
        <taxon>Pseudomonadati</taxon>
        <taxon>Pseudomonadota</taxon>
        <taxon>Alphaproteobacteria</taxon>
        <taxon>Hyphomicrobiales</taxon>
        <taxon>Hyphomicrobiaceae</taxon>
        <taxon>Methyloligella</taxon>
    </lineage>
</organism>
<dbReference type="InterPro" id="IPR036188">
    <property type="entry name" value="FAD/NAD-bd_sf"/>
</dbReference>
<dbReference type="EC" id="1.14.13.50" evidence="3"/>
<dbReference type="STRING" id="1177755.A7A08_02746"/>
<dbReference type="PRINTS" id="PR00420">
    <property type="entry name" value="RNGMNOXGNASE"/>
</dbReference>
<dbReference type="Gene3D" id="3.50.50.60">
    <property type="entry name" value="FAD/NAD(P)-binding domain"/>
    <property type="match status" value="2"/>
</dbReference>
<comment type="caution">
    <text evidence="3">The sequence shown here is derived from an EMBL/GenBank/DDBJ whole genome shotgun (WGS) entry which is preliminary data.</text>
</comment>
<dbReference type="PATRIC" id="fig|1177755.3.peg.2769"/>